<dbReference type="GO" id="GO:0000408">
    <property type="term" value="C:EKC/KEOPS complex"/>
    <property type="evidence" value="ECO:0007669"/>
    <property type="project" value="TreeGrafter"/>
</dbReference>
<dbReference type="Proteomes" id="UP000243723">
    <property type="component" value="Unassembled WGS sequence"/>
</dbReference>
<dbReference type="PANTHER" id="PTHR15840">
    <property type="entry name" value="CGI-121 FAMILY MEMBER"/>
    <property type="match status" value="1"/>
</dbReference>
<reference evidence="9 10" key="1">
    <citation type="submission" date="2017-05" db="EMBL/GenBank/DDBJ databases">
        <title>Draft genome sequence of Elsinoe australis.</title>
        <authorList>
            <person name="Cheng Q."/>
        </authorList>
    </citation>
    <scope>NUCLEOTIDE SEQUENCE [LARGE SCALE GENOMIC DNA]</scope>
    <source>
        <strain evidence="9 10">NL1</strain>
    </source>
</reference>
<evidence type="ECO:0000256" key="8">
    <source>
        <dbReference type="RuleBase" id="RU004398"/>
    </source>
</evidence>
<comment type="subcellular location">
    <subcellularLocation>
        <location evidence="1">Nucleus</location>
    </subcellularLocation>
</comment>
<organism evidence="9 10">
    <name type="scientific">Elsinoe australis</name>
    <dbReference type="NCBI Taxonomy" id="40998"/>
    <lineage>
        <taxon>Eukaryota</taxon>
        <taxon>Fungi</taxon>
        <taxon>Dikarya</taxon>
        <taxon>Ascomycota</taxon>
        <taxon>Pezizomycotina</taxon>
        <taxon>Dothideomycetes</taxon>
        <taxon>Dothideomycetidae</taxon>
        <taxon>Myriangiales</taxon>
        <taxon>Elsinoaceae</taxon>
        <taxon>Elsinoe</taxon>
    </lineage>
</organism>
<dbReference type="GO" id="GO:0005829">
    <property type="term" value="C:cytosol"/>
    <property type="evidence" value="ECO:0007669"/>
    <property type="project" value="TreeGrafter"/>
</dbReference>
<dbReference type="EMBL" id="NHZQ01000003">
    <property type="protein sequence ID" value="PSK60435.1"/>
    <property type="molecule type" value="Genomic_DNA"/>
</dbReference>
<dbReference type="InterPro" id="IPR013926">
    <property type="entry name" value="CGI121/TPRKB"/>
</dbReference>
<dbReference type="STRING" id="40998.A0A2P8AIX9"/>
<keyword evidence="5" id="KW-0819">tRNA processing</keyword>
<evidence type="ECO:0000256" key="7">
    <source>
        <dbReference type="ARBA" id="ARBA00025043"/>
    </source>
</evidence>
<comment type="similarity">
    <text evidence="2 8">Belongs to the CGI121/TPRKB family.</text>
</comment>
<dbReference type="GO" id="GO:0005634">
    <property type="term" value="C:nucleus"/>
    <property type="evidence" value="ECO:0007669"/>
    <property type="project" value="UniProtKB-SubCell"/>
</dbReference>
<evidence type="ECO:0000256" key="1">
    <source>
        <dbReference type="ARBA" id="ARBA00004123"/>
    </source>
</evidence>
<gene>
    <name evidence="9" type="ORF">B9Z65_585</name>
</gene>
<evidence type="ECO:0000313" key="10">
    <source>
        <dbReference type="Proteomes" id="UP000243723"/>
    </source>
</evidence>
<comment type="function">
    <text evidence="7">Component of the EKC/KEOPS complex that is required for the formation of a threonylcarbamoyl group on adenosine at position 37 (t(6)A37) in tRNAs that read codons beginning with adenine. The complex is probably involved in the transfer of the threonylcarbamoyl moiety of threonylcarbamoyl-AMP (TC-AMP) to the N6 group of A37. CGI121 acts as an allosteric effector that regulates the t(6)A activity of the complex. The EKC/KEOPS complex also promotes both telomere uncapping and telomere elongation. The complex is required for efficient recruitment of transcriptional coactivators. CGI121 is not required for tRNA modification.</text>
</comment>
<evidence type="ECO:0000256" key="6">
    <source>
        <dbReference type="ARBA" id="ARBA00023242"/>
    </source>
</evidence>
<comment type="caution">
    <text evidence="9">The sequence shown here is derived from an EMBL/GenBank/DDBJ whole genome shotgun (WGS) entry which is preliminary data.</text>
</comment>
<dbReference type="AlphaFoldDB" id="A0A2P8AIX9"/>
<dbReference type="Pfam" id="PF08617">
    <property type="entry name" value="CGI-121"/>
    <property type="match status" value="1"/>
</dbReference>
<evidence type="ECO:0000256" key="3">
    <source>
        <dbReference type="ARBA" id="ARBA00015316"/>
    </source>
</evidence>
<dbReference type="GO" id="GO:0002949">
    <property type="term" value="P:tRNA threonylcarbamoyladenosine modification"/>
    <property type="evidence" value="ECO:0007669"/>
    <property type="project" value="TreeGrafter"/>
</dbReference>
<dbReference type="Gene3D" id="3.30.2380.10">
    <property type="entry name" value="CGI121/TPRKB"/>
    <property type="match status" value="1"/>
</dbReference>
<dbReference type="OrthoDB" id="329139at2759"/>
<dbReference type="SUPFAM" id="SSF143870">
    <property type="entry name" value="PF0523-like"/>
    <property type="match status" value="1"/>
</dbReference>
<dbReference type="InterPro" id="IPR036504">
    <property type="entry name" value="CGI121/TPRKB_sf"/>
</dbReference>
<proteinExistence type="inferred from homology"/>
<name>A0A2P8AIX9_9PEZI</name>
<evidence type="ECO:0000256" key="2">
    <source>
        <dbReference type="ARBA" id="ARBA00005546"/>
    </source>
</evidence>
<evidence type="ECO:0000256" key="4">
    <source>
        <dbReference type="ARBA" id="ARBA00016009"/>
    </source>
</evidence>
<evidence type="ECO:0000256" key="5">
    <source>
        <dbReference type="ARBA" id="ARBA00022694"/>
    </source>
</evidence>
<keyword evidence="6 8" id="KW-0539">Nucleus</keyword>
<dbReference type="PANTHER" id="PTHR15840:SF10">
    <property type="entry name" value="EKC_KEOPS COMPLEX SUBUNIT TPRKB"/>
    <property type="match status" value="1"/>
</dbReference>
<keyword evidence="10" id="KW-1185">Reference proteome</keyword>
<accession>A0A2P8AIX9</accession>
<evidence type="ECO:0000313" key="9">
    <source>
        <dbReference type="EMBL" id="PSK60435.1"/>
    </source>
</evidence>
<protein>
    <recommendedName>
        <fullName evidence="4">EKC/KEOPS complex subunit CGI121</fullName>
    </recommendedName>
    <alternativeName>
        <fullName evidence="3">EKC/KEOPS complex subunit cgi121</fullName>
    </alternativeName>
</protein>
<sequence length="191" mass="21392">MGDLETMILPHLEQYPIYAALFEDVENAQFLRDQLLQGNSAFEYAFLDASMILSRDHLLAACFKAINDMANDRLKTRNVHSEIVFALSPNNNIAESFRRFGLSNESKNIVAMKVATKAEITYESIQSHLVDNVKGTPQHLTDSRLAQARDLPRLRKVYKFDMTTDAKQKTAAVDEAQVLSAVIGSMALRGV</sequence>